<organism evidence="3 4">
    <name type="scientific">Ectocarpus siliculosus</name>
    <name type="common">Brown alga</name>
    <name type="synonym">Conferva siliculosa</name>
    <dbReference type="NCBI Taxonomy" id="2880"/>
    <lineage>
        <taxon>Eukaryota</taxon>
        <taxon>Sar</taxon>
        <taxon>Stramenopiles</taxon>
        <taxon>Ochrophyta</taxon>
        <taxon>PX clade</taxon>
        <taxon>Phaeophyceae</taxon>
        <taxon>Ectocarpales</taxon>
        <taxon>Ectocarpaceae</taxon>
        <taxon>Ectocarpus</taxon>
    </lineage>
</organism>
<name>D7FGU5_ECTSI</name>
<keyword evidence="2" id="KW-0472">Membrane</keyword>
<evidence type="ECO:0000313" key="4">
    <source>
        <dbReference type="Proteomes" id="UP000002630"/>
    </source>
</evidence>
<feature type="transmembrane region" description="Helical" evidence="2">
    <location>
        <begin position="67"/>
        <end position="86"/>
    </location>
</feature>
<accession>D7FGU5</accession>
<sequence>MTQHGVLQGEAARFQALAETDPEAAVQLQAINAQLKALSQRIRNYDEEKADELEEEQEAQSRGRTQLCFFMALVAVGLVAIAVWALT</sequence>
<keyword evidence="2" id="KW-1133">Transmembrane helix</keyword>
<keyword evidence="4" id="KW-1185">Reference proteome</keyword>
<evidence type="ECO:0000256" key="1">
    <source>
        <dbReference type="SAM" id="Coils"/>
    </source>
</evidence>
<proteinExistence type="predicted"/>
<feature type="coiled-coil region" evidence="1">
    <location>
        <begin position="28"/>
        <end position="62"/>
    </location>
</feature>
<protein>
    <submittedName>
        <fullName evidence="3">Uncharacterized protein</fullName>
    </submittedName>
</protein>
<dbReference type="EMBL" id="FN647705">
    <property type="protein sequence ID" value="CBJ48934.1"/>
    <property type="molecule type" value="Genomic_DNA"/>
</dbReference>
<dbReference type="InParanoid" id="D7FGU5"/>
<evidence type="ECO:0000256" key="2">
    <source>
        <dbReference type="SAM" id="Phobius"/>
    </source>
</evidence>
<gene>
    <name evidence="3" type="ORF">Esi_0102_0011</name>
</gene>
<evidence type="ECO:0000313" key="3">
    <source>
        <dbReference type="EMBL" id="CBJ48934.1"/>
    </source>
</evidence>
<dbReference type="EMBL" id="FN649748">
    <property type="protein sequence ID" value="CBJ48934.1"/>
    <property type="molecule type" value="Genomic_DNA"/>
</dbReference>
<dbReference type="AlphaFoldDB" id="D7FGU5"/>
<reference evidence="3 4" key="1">
    <citation type="journal article" date="2010" name="Nature">
        <title>The Ectocarpus genome and the independent evolution of multicellularity in brown algae.</title>
        <authorList>
            <person name="Cock J.M."/>
            <person name="Sterck L."/>
            <person name="Rouze P."/>
            <person name="Scornet D."/>
            <person name="Allen A.E."/>
            <person name="Amoutzias G."/>
            <person name="Anthouard V."/>
            <person name="Artiguenave F."/>
            <person name="Aury J.M."/>
            <person name="Badger J.H."/>
            <person name="Beszteri B."/>
            <person name="Billiau K."/>
            <person name="Bonnet E."/>
            <person name="Bothwell J.H."/>
            <person name="Bowler C."/>
            <person name="Boyen C."/>
            <person name="Brownlee C."/>
            <person name="Carrano C.J."/>
            <person name="Charrier B."/>
            <person name="Cho G.Y."/>
            <person name="Coelho S.M."/>
            <person name="Collen J."/>
            <person name="Corre E."/>
            <person name="Da Silva C."/>
            <person name="Delage L."/>
            <person name="Delaroque N."/>
            <person name="Dittami S.M."/>
            <person name="Doulbeau S."/>
            <person name="Elias M."/>
            <person name="Farnham G."/>
            <person name="Gachon C.M."/>
            <person name="Gschloessl B."/>
            <person name="Heesch S."/>
            <person name="Jabbari K."/>
            <person name="Jubin C."/>
            <person name="Kawai H."/>
            <person name="Kimura K."/>
            <person name="Kloareg B."/>
            <person name="Kupper F.C."/>
            <person name="Lang D."/>
            <person name="Le Bail A."/>
            <person name="Leblanc C."/>
            <person name="Lerouge P."/>
            <person name="Lohr M."/>
            <person name="Lopez P.J."/>
            <person name="Martens C."/>
            <person name="Maumus F."/>
            <person name="Michel G."/>
            <person name="Miranda-Saavedra D."/>
            <person name="Morales J."/>
            <person name="Moreau H."/>
            <person name="Motomura T."/>
            <person name="Nagasato C."/>
            <person name="Napoli C.A."/>
            <person name="Nelson D.R."/>
            <person name="Nyvall-Collen P."/>
            <person name="Peters A.F."/>
            <person name="Pommier C."/>
            <person name="Potin P."/>
            <person name="Poulain J."/>
            <person name="Quesneville H."/>
            <person name="Read B."/>
            <person name="Rensing S.A."/>
            <person name="Ritter A."/>
            <person name="Rousvoal S."/>
            <person name="Samanta M."/>
            <person name="Samson G."/>
            <person name="Schroeder D.C."/>
            <person name="Segurens B."/>
            <person name="Strittmatter M."/>
            <person name="Tonon T."/>
            <person name="Tregear J.W."/>
            <person name="Valentin K."/>
            <person name="von Dassow P."/>
            <person name="Yamagishi T."/>
            <person name="Van de Peer Y."/>
            <person name="Wincker P."/>
        </authorList>
    </citation>
    <scope>NUCLEOTIDE SEQUENCE [LARGE SCALE GENOMIC DNA]</scope>
    <source>
        <strain evidence="4">Ec32 / CCAP1310/4</strain>
    </source>
</reference>
<keyword evidence="2" id="KW-0812">Transmembrane</keyword>
<keyword evidence="1" id="KW-0175">Coiled coil</keyword>
<dbReference type="Proteomes" id="UP000002630">
    <property type="component" value="Linkage Group LG23"/>
</dbReference>
<dbReference type="OrthoDB" id="10409336at2759"/>